<keyword evidence="7 11" id="KW-0012">Acyltransferase</keyword>
<sequence length="577" mass="60508">MNKAIVLSVLLLQSVTLAAPTATGQGGAVATVDENATRAALGVLSSGGNAVDAAITAAAAIGVTEPYSCGIGGGGFLVIYDAATQRVTTIDSRETAPRNYTPNVFIGPDGKAIPFDERVNSGLSVGVPGLVAGWDEALRRFGSKPLRELLQPAIDLAENGFTVDQTFFDQTKANQERFGAFSSTRATFLNAQGEPHAVGSTFKNPDLAKTYRLLAEQGRDGFYRGEVASAVAQTVQQPPTVPGTQRNVRKGTLTVDDLRAYQAIVREPTQSTYRGYTIVGMPMPSSGGPTIALALNLLEGYDLSSAPRAEALHRYLEASRLAFADRGAYLGDPQFVDLPLEGLLSKQYAAERRKALGDRAAAGSVPPGDPYPFQNDPSYPMRPQAAKDTEGTSTTHITVSDRNGNIVAYTCTIESTGGSGITVPGYGFLLNNELTDFDAVAPHPNAPEAGKRPRSSMSPTLVFKDGKPVMALGSPGGSTIITTVLQSLVNVLDFGMTLPEAIAAPRATQRNGETTTAEPGFINGNDGQALLNLGHKFTETAEIGAATGIYFHPDGTVTAAAEPTRRGGGSAMVENPR</sequence>
<dbReference type="AlphaFoldDB" id="A0A841I5E6"/>
<feature type="binding site" evidence="10">
    <location>
        <position position="93"/>
    </location>
    <ligand>
        <name>L-glutamate</name>
        <dbReference type="ChEBI" id="CHEBI:29985"/>
    </ligand>
</feature>
<dbReference type="PANTHER" id="PTHR43199:SF1">
    <property type="entry name" value="GLUTATHIONE HYDROLASE PROENZYME"/>
    <property type="match status" value="1"/>
</dbReference>
<dbReference type="EC" id="3.4.19.13" evidence="11"/>
<evidence type="ECO:0000256" key="9">
    <source>
        <dbReference type="PIRSR" id="PIRSR600101-1"/>
    </source>
</evidence>
<comment type="PTM">
    <text evidence="11">Cleaved by autocatalysis into a large and a small subunit.</text>
</comment>
<dbReference type="PANTHER" id="PTHR43199">
    <property type="entry name" value="GLUTATHIONE HYDROLASE"/>
    <property type="match status" value="1"/>
</dbReference>
<reference evidence="14 15" key="1">
    <citation type="submission" date="2020-08" db="EMBL/GenBank/DDBJ databases">
        <title>Genomic Encyclopedia of Type Strains, Phase IV (KMG-IV): sequencing the most valuable type-strain genomes for metagenomic binning, comparative biology and taxonomic classification.</title>
        <authorList>
            <person name="Goeker M."/>
        </authorList>
    </citation>
    <scope>NUCLEOTIDE SEQUENCE [LARGE SCALE GENOMIC DNA]</scope>
    <source>
        <strain evidence="14 15">DSM 21458</strain>
    </source>
</reference>
<evidence type="ECO:0000313" key="14">
    <source>
        <dbReference type="EMBL" id="MBB6099660.1"/>
    </source>
</evidence>
<evidence type="ECO:0000256" key="11">
    <source>
        <dbReference type="RuleBase" id="RU368036"/>
    </source>
</evidence>
<evidence type="ECO:0000256" key="6">
    <source>
        <dbReference type="ARBA" id="ARBA00023145"/>
    </source>
</evidence>
<dbReference type="GO" id="GO:0103068">
    <property type="term" value="F:leukotriene C4 gamma-glutamyl transferase activity"/>
    <property type="evidence" value="ECO:0007669"/>
    <property type="project" value="UniProtKB-EC"/>
</dbReference>
<dbReference type="EMBL" id="JACHHG010000013">
    <property type="protein sequence ID" value="MBB6099660.1"/>
    <property type="molecule type" value="Genomic_DNA"/>
</dbReference>
<dbReference type="InterPro" id="IPR029055">
    <property type="entry name" value="Ntn_hydrolases_N"/>
</dbReference>
<dbReference type="UniPathway" id="UPA00204"/>
<comment type="pathway">
    <text evidence="11">Sulfur metabolism; glutathione metabolism.</text>
</comment>
<keyword evidence="4 11" id="KW-0808">Transferase</keyword>
<evidence type="ECO:0000256" key="5">
    <source>
        <dbReference type="ARBA" id="ARBA00022801"/>
    </source>
</evidence>
<feature type="binding site" evidence="10">
    <location>
        <position position="436"/>
    </location>
    <ligand>
        <name>L-glutamate</name>
        <dbReference type="ChEBI" id="CHEBI:29985"/>
    </ligand>
</feature>
<dbReference type="PRINTS" id="PR01210">
    <property type="entry name" value="GGTRANSPTASE"/>
</dbReference>
<keyword evidence="11" id="KW-0317">Glutathione biosynthesis</keyword>
<dbReference type="GO" id="GO:0006751">
    <property type="term" value="P:glutathione catabolic process"/>
    <property type="evidence" value="ECO:0007669"/>
    <property type="project" value="UniProtKB-UniRule"/>
</dbReference>
<proteinExistence type="inferred from homology"/>
<evidence type="ECO:0000313" key="15">
    <source>
        <dbReference type="Proteomes" id="UP000569951"/>
    </source>
</evidence>
<keyword evidence="13" id="KW-0732">Signal</keyword>
<feature type="binding site" evidence="10">
    <location>
        <position position="477"/>
    </location>
    <ligand>
        <name>L-glutamate</name>
        <dbReference type="ChEBI" id="CHEBI:29985"/>
    </ligand>
</feature>
<keyword evidence="5 11" id="KW-0378">Hydrolase</keyword>
<protein>
    <recommendedName>
        <fullName evidence="11">Glutathione hydrolase proenzyme</fullName>
        <ecNumber evidence="11">2.3.2.2</ecNumber>
        <ecNumber evidence="11">3.4.19.13</ecNumber>
    </recommendedName>
    <component>
        <recommendedName>
            <fullName evidence="11">Glutathione hydrolase large chain</fullName>
        </recommendedName>
    </component>
    <component>
        <recommendedName>
            <fullName evidence="11">Glutathione hydrolase small chain</fullName>
        </recommendedName>
    </component>
</protein>
<comment type="similarity">
    <text evidence="3 11">Belongs to the gamma-glutamyltransferase family.</text>
</comment>
<evidence type="ECO:0000256" key="3">
    <source>
        <dbReference type="ARBA" id="ARBA00009381"/>
    </source>
</evidence>
<feature type="chain" id="PRO_5032898782" description="Glutathione hydrolase proenzyme" evidence="13">
    <location>
        <begin position="19"/>
        <end position="577"/>
    </location>
</feature>
<evidence type="ECO:0000256" key="4">
    <source>
        <dbReference type="ARBA" id="ARBA00022679"/>
    </source>
</evidence>
<name>A0A841I5E6_9DEIO</name>
<evidence type="ECO:0000256" key="12">
    <source>
        <dbReference type="SAM" id="MobiDB-lite"/>
    </source>
</evidence>
<dbReference type="EC" id="2.3.2.2" evidence="11"/>
<evidence type="ECO:0000256" key="8">
    <source>
        <dbReference type="ARBA" id="ARBA00047417"/>
    </source>
</evidence>
<comment type="subunit">
    <text evidence="11">This enzyme consists of two polypeptide chains, which are synthesized in precursor form from a single polypeptide.</text>
</comment>
<comment type="catalytic activity">
    <reaction evidence="2 11">
        <text>glutathione + H2O = L-cysteinylglycine + L-glutamate</text>
        <dbReference type="Rhea" id="RHEA:28807"/>
        <dbReference type="ChEBI" id="CHEBI:15377"/>
        <dbReference type="ChEBI" id="CHEBI:29985"/>
        <dbReference type="ChEBI" id="CHEBI:57925"/>
        <dbReference type="ChEBI" id="CHEBI:61694"/>
        <dbReference type="EC" id="3.4.19.13"/>
    </reaction>
</comment>
<accession>A0A841I5E6</accession>
<feature type="binding site" evidence="10">
    <location>
        <begin position="455"/>
        <end position="456"/>
    </location>
    <ligand>
        <name>L-glutamate</name>
        <dbReference type="ChEBI" id="CHEBI:29985"/>
    </ligand>
</feature>
<dbReference type="InterPro" id="IPR051792">
    <property type="entry name" value="GGT_bact"/>
</dbReference>
<evidence type="ECO:0000256" key="2">
    <source>
        <dbReference type="ARBA" id="ARBA00001089"/>
    </source>
</evidence>
<dbReference type="InterPro" id="IPR043138">
    <property type="entry name" value="GGT_lsub"/>
</dbReference>
<dbReference type="GO" id="GO:0006750">
    <property type="term" value="P:glutathione biosynthetic process"/>
    <property type="evidence" value="ECO:0007669"/>
    <property type="project" value="UniProtKB-KW"/>
</dbReference>
<dbReference type="GO" id="GO:0036374">
    <property type="term" value="F:glutathione hydrolase activity"/>
    <property type="evidence" value="ECO:0007669"/>
    <property type="project" value="UniProtKB-UniRule"/>
</dbReference>
<feature type="active site" description="Nucleophile" evidence="9">
    <location>
        <position position="394"/>
    </location>
</feature>
<dbReference type="InterPro" id="IPR000101">
    <property type="entry name" value="GGT_peptidase"/>
</dbReference>
<feature type="region of interest" description="Disordered" evidence="12">
    <location>
        <begin position="375"/>
        <end position="397"/>
    </location>
</feature>
<gene>
    <name evidence="14" type="ORF">HNR42_003113</name>
</gene>
<feature type="signal peptide" evidence="13">
    <location>
        <begin position="1"/>
        <end position="18"/>
    </location>
</feature>
<dbReference type="Gene3D" id="1.10.246.130">
    <property type="match status" value="1"/>
</dbReference>
<dbReference type="Pfam" id="PF01019">
    <property type="entry name" value="G_glu_transpept"/>
    <property type="match status" value="1"/>
</dbReference>
<dbReference type="RefSeq" id="WP_183988403.1">
    <property type="nucleotide sequence ID" value="NZ_JACHHG010000013.1"/>
</dbReference>
<dbReference type="Proteomes" id="UP000569951">
    <property type="component" value="Unassembled WGS sequence"/>
</dbReference>
<comment type="caution">
    <text evidence="14">The sequence shown here is derived from an EMBL/GenBank/DDBJ whole genome shotgun (WGS) entry which is preliminary data.</text>
</comment>
<evidence type="ECO:0000256" key="1">
    <source>
        <dbReference type="ARBA" id="ARBA00001049"/>
    </source>
</evidence>
<dbReference type="Gene3D" id="3.60.20.40">
    <property type="match status" value="1"/>
</dbReference>
<keyword evidence="6 11" id="KW-0865">Zymogen</keyword>
<organism evidence="14 15">
    <name type="scientific">Deinobacterium chartae</name>
    <dbReference type="NCBI Taxonomy" id="521158"/>
    <lineage>
        <taxon>Bacteria</taxon>
        <taxon>Thermotogati</taxon>
        <taxon>Deinococcota</taxon>
        <taxon>Deinococci</taxon>
        <taxon>Deinococcales</taxon>
        <taxon>Deinococcaceae</taxon>
        <taxon>Deinobacterium</taxon>
    </lineage>
</organism>
<dbReference type="InterPro" id="IPR043137">
    <property type="entry name" value="GGT_ssub_C"/>
</dbReference>
<dbReference type="SUPFAM" id="SSF56235">
    <property type="entry name" value="N-terminal nucleophile aminohydrolases (Ntn hydrolases)"/>
    <property type="match status" value="1"/>
</dbReference>
<comment type="catalytic activity">
    <reaction evidence="8 11">
        <text>an N-terminal (5-L-glutamyl)-[peptide] + an alpha-amino acid = 5-L-glutamyl amino acid + an N-terminal L-alpha-aminoacyl-[peptide]</text>
        <dbReference type="Rhea" id="RHEA:23904"/>
        <dbReference type="Rhea" id="RHEA-COMP:9780"/>
        <dbReference type="Rhea" id="RHEA-COMP:9795"/>
        <dbReference type="ChEBI" id="CHEBI:77644"/>
        <dbReference type="ChEBI" id="CHEBI:78597"/>
        <dbReference type="ChEBI" id="CHEBI:78599"/>
        <dbReference type="ChEBI" id="CHEBI:78608"/>
        <dbReference type="EC" id="2.3.2.2"/>
    </reaction>
</comment>
<evidence type="ECO:0000256" key="13">
    <source>
        <dbReference type="SAM" id="SignalP"/>
    </source>
</evidence>
<evidence type="ECO:0000256" key="10">
    <source>
        <dbReference type="PIRSR" id="PIRSR600101-2"/>
    </source>
</evidence>
<keyword evidence="15" id="KW-1185">Reference proteome</keyword>
<dbReference type="NCBIfam" id="TIGR00066">
    <property type="entry name" value="g_glut_trans"/>
    <property type="match status" value="1"/>
</dbReference>
<evidence type="ECO:0000256" key="7">
    <source>
        <dbReference type="ARBA" id="ARBA00023315"/>
    </source>
</evidence>
<comment type="catalytic activity">
    <reaction evidence="1 11">
        <text>an S-substituted glutathione + H2O = an S-substituted L-cysteinylglycine + L-glutamate</text>
        <dbReference type="Rhea" id="RHEA:59468"/>
        <dbReference type="ChEBI" id="CHEBI:15377"/>
        <dbReference type="ChEBI" id="CHEBI:29985"/>
        <dbReference type="ChEBI" id="CHEBI:90779"/>
        <dbReference type="ChEBI" id="CHEBI:143103"/>
        <dbReference type="EC" id="3.4.19.13"/>
    </reaction>
</comment>